<name>A0A836H5Q4_9TRYP</name>
<reference evidence="11" key="1">
    <citation type="journal article" date="2021" name="Microbiol. Resour. Announc.">
        <title>LGAAP: Leishmaniinae Genome Assembly and Annotation Pipeline.</title>
        <authorList>
            <person name="Almutairi H."/>
            <person name="Urbaniak M.D."/>
            <person name="Bates M.D."/>
            <person name="Jariyapan N."/>
            <person name="Kwakye-Nuako G."/>
            <person name="Thomaz-Soccol V."/>
            <person name="Al-Salem W.S."/>
            <person name="Dillon R.J."/>
            <person name="Bates P.A."/>
            <person name="Gatherer D."/>
        </authorList>
    </citation>
    <scope>NUCLEOTIDE SEQUENCE [LARGE SCALE GENOMIC DNA]</scope>
</reference>
<feature type="compositionally biased region" description="Low complexity" evidence="8">
    <location>
        <begin position="1790"/>
        <end position="1821"/>
    </location>
</feature>
<feature type="region of interest" description="Disordered" evidence="8">
    <location>
        <begin position="2319"/>
        <end position="2406"/>
    </location>
</feature>
<evidence type="ECO:0000256" key="8">
    <source>
        <dbReference type="SAM" id="MobiDB-lite"/>
    </source>
</evidence>
<feature type="compositionally biased region" description="Low complexity" evidence="8">
    <location>
        <begin position="1551"/>
        <end position="1575"/>
    </location>
</feature>
<evidence type="ECO:0000256" key="7">
    <source>
        <dbReference type="PROSITE-ProRule" id="PRU10141"/>
    </source>
</evidence>
<dbReference type="Proteomes" id="UP000673552">
    <property type="component" value="Unassembled WGS sequence"/>
</dbReference>
<feature type="compositionally biased region" description="Basic and acidic residues" evidence="8">
    <location>
        <begin position="651"/>
        <end position="661"/>
    </location>
</feature>
<dbReference type="KEGG" id="lmat:92516378"/>
<feature type="compositionally biased region" description="Low complexity" evidence="8">
    <location>
        <begin position="18"/>
        <end position="32"/>
    </location>
</feature>
<feature type="region of interest" description="Disordered" evidence="8">
    <location>
        <begin position="1109"/>
        <end position="1166"/>
    </location>
</feature>
<dbReference type="PROSITE" id="PS50011">
    <property type="entry name" value="PROTEIN_KINASE_DOM"/>
    <property type="match status" value="1"/>
</dbReference>
<keyword evidence="1" id="KW-0723">Serine/threonine-protein kinase</keyword>
<dbReference type="InterPro" id="IPR017441">
    <property type="entry name" value="Protein_kinase_ATP_BS"/>
</dbReference>
<feature type="region of interest" description="Disordered" evidence="8">
    <location>
        <begin position="644"/>
        <end position="677"/>
    </location>
</feature>
<dbReference type="GO" id="GO:0005634">
    <property type="term" value="C:nucleus"/>
    <property type="evidence" value="ECO:0007669"/>
    <property type="project" value="TreeGrafter"/>
</dbReference>
<feature type="region of interest" description="Disordered" evidence="8">
    <location>
        <begin position="2554"/>
        <end position="2627"/>
    </location>
</feature>
<dbReference type="GeneID" id="92516378"/>
<feature type="compositionally biased region" description="Polar residues" evidence="8">
    <location>
        <begin position="1031"/>
        <end position="1062"/>
    </location>
</feature>
<reference evidence="11" key="2">
    <citation type="journal article" date="2021" name="Sci. Data">
        <title>Chromosome-scale genome sequencing, assembly and annotation of six genomes from subfamily Leishmaniinae.</title>
        <authorList>
            <person name="Almutairi H."/>
            <person name="Urbaniak M.D."/>
            <person name="Bates M.D."/>
            <person name="Jariyapan N."/>
            <person name="Kwakye-Nuako G."/>
            <person name="Thomaz Soccol V."/>
            <person name="Al-Salem W.S."/>
            <person name="Dillon R.J."/>
            <person name="Bates P.A."/>
            <person name="Gatherer D."/>
        </authorList>
    </citation>
    <scope>NUCLEOTIDE SEQUENCE [LARGE SCALE GENOMIC DNA]</scope>
</reference>
<dbReference type="GO" id="GO:0004674">
    <property type="term" value="F:protein serine/threonine kinase activity"/>
    <property type="evidence" value="ECO:0007669"/>
    <property type="project" value="UniProtKB-KW"/>
</dbReference>
<feature type="region of interest" description="Disordered" evidence="8">
    <location>
        <begin position="1957"/>
        <end position="1984"/>
    </location>
</feature>
<dbReference type="EMBL" id="JAFEUZ010000020">
    <property type="protein sequence ID" value="KAG5480017.1"/>
    <property type="molecule type" value="Genomic_DNA"/>
</dbReference>
<feature type="region of interest" description="Disordered" evidence="8">
    <location>
        <begin position="485"/>
        <end position="505"/>
    </location>
</feature>
<feature type="compositionally biased region" description="Low complexity" evidence="8">
    <location>
        <begin position="3426"/>
        <end position="3435"/>
    </location>
</feature>
<feature type="region of interest" description="Disordered" evidence="8">
    <location>
        <begin position="71"/>
        <end position="99"/>
    </location>
</feature>
<feature type="compositionally biased region" description="Low complexity" evidence="8">
    <location>
        <begin position="1234"/>
        <end position="1247"/>
    </location>
</feature>
<protein>
    <recommendedName>
        <fullName evidence="9">Protein kinase domain-containing protein</fullName>
    </recommendedName>
</protein>
<feature type="compositionally biased region" description="Low complexity" evidence="8">
    <location>
        <begin position="3056"/>
        <end position="3072"/>
    </location>
</feature>
<dbReference type="GO" id="GO:0005524">
    <property type="term" value="F:ATP binding"/>
    <property type="evidence" value="ECO:0007669"/>
    <property type="project" value="UniProtKB-UniRule"/>
</dbReference>
<feature type="region of interest" description="Disordered" evidence="8">
    <location>
        <begin position="823"/>
        <end position="854"/>
    </location>
</feature>
<feature type="compositionally biased region" description="Basic and acidic residues" evidence="8">
    <location>
        <begin position="2453"/>
        <end position="2463"/>
    </location>
</feature>
<dbReference type="InterPro" id="IPR008271">
    <property type="entry name" value="Ser/Thr_kinase_AS"/>
</dbReference>
<dbReference type="PROSITE" id="PS00108">
    <property type="entry name" value="PROTEIN_KINASE_ST"/>
    <property type="match status" value="1"/>
</dbReference>
<feature type="region of interest" description="Disordered" evidence="8">
    <location>
        <begin position="3426"/>
        <end position="3460"/>
    </location>
</feature>
<accession>A0A836H5Q4</accession>
<dbReference type="SMART" id="SM00220">
    <property type="entry name" value="S_TKc"/>
    <property type="match status" value="1"/>
</dbReference>
<dbReference type="InterPro" id="IPR050339">
    <property type="entry name" value="CC_SR_Kinase"/>
</dbReference>
<sequence length="3539" mass="369045">MESYPMKVGSSSQLPDGSAARAAAETRTSSATGQAVMSSSLRMLQAGDLPHLMGKNSAHATSMVVTATGAESAAPVQSHPQAMAAGTASSAPASTSAFAGDSEWRQWTAARPVSLSGTASTTSSAPPPAAATAAPVALIASPENPLTPATVPPLSPVSPLPFTLGGVTPPRASSAVTDVNTAPARETLLEKRPELSAGSTLAAALSTSTLDPVTSYQDLCRRLNNNPSISPASSIPLPLSAPPCLATPLGGSHSCSGVTTATETAALSPLPKARPRRGSGPRLPPLRSSQIPAPVSPVREAGAPLASPESPSEPPSSLPDPAVLPREPASPPPTLPQPQQQQLPAEVIARLNPSLLLMAEGLRRCSFAEVMCPVIVVENARARVTAAEAANMASVSSSAGNPIGTPKSYATAGTAGPRPQKGALSRPRRLPPYPRPPSNSPPCTDIPQPLLESTTIVDREDSAWADGSCDTHSPLVTAVAIRDTSNVSADDASDPEASSTYGSKMPASVCQTGIGRMSLSSKSAATRAATPPSPTVTRSLSSAGNAFSACRGASDSLMLPPSRPWPLVYANDVAVSMLGCRDAEEITAATFESIFSCFVLALSPRVAGGSVGSNVPLATAAAATDAAAGPGEIAPLLTIESRSSSEAAYGEAKERRSHDNTDSTALHMHPPPSYGAARQPMWREVRSPHELFALPHGNQVILYCARTSAHYAALAVSTNQPKMPRPPSASSESARSPLPVTVASLKSPAATTTAVASTNTSLIGSPLTTQNQPPQPATQRAQPHPPPLRKPSRYSVDVSSPRLTGSDEVITVGQFRQGTLTVSEGVSISSPPRSDLSSQAPPLPVQQQQQQQHRHSRYVEIYVLQRLESSNAPASLARLPALRTAAAAGLSPALATLGGTAVDAPRQSVRAASLSPDRRLAAALAPPPAEAPHLRSTQPLAPPLHWAARSPPSAWATAASVAPVDSGNSVDADPPRALRGQWANCSQQASLPPVVQSLGRPPNISAERSSNAAALHTSECPGAPTPGMQGTLESHGTPSANSDGASAVRSTSQHTNQNSSFDLSYPPFHANLAQPTGASLDCLYGANEPTGAVLSEAIVAGEARELALTSQKPEGDPHRHSHPDSATPLSQKRALNARQPKPKQRHLLNRPQQRRSSADLGEDEPRVAAPLKCTTVTNLLPATTALQPASWPVSRTRSLSSAPLSAANMTMALPSGPRSRVLPPHHQQGRAPASGPISSSGSPYQQSLTVSSEALAPTAASSSPWRGMQEVRNMENVVQLALPLRDTQQYKQKNRSAQLATWVGCTQTSAWGRRDSKQLSSLSVSPLNSHASLMYRSLHSGGHLSLVSGGDAVGGGGHSAPQHLLPSILAGALQQPSGWVDPTETSITQLLGNMSGMSWQRSNETDQITAKKLADRVRSQRGIAAVLVSARLPQTIIFNSVALMMFVQHVLRFLHRNGVTQVACILTVRRKTQLVIDLVPVEALMSASGRIKYDGTDNGSGSSNNTPASESCQAKNMSAEESDSGISTTVEAGAVGPRLDSAAPSPKKARPTVPVLVSSLPSPKSSTASQKQQQQRAIEELLRTRLKELDALYISEESRQALRSAVLSLDGGVGSCHPSHYSSGSGPFTNSHSSGALPTTAVTTATASSLGTGIVTPPLPWGPLRRLDSEEWSSLQSLSDASKESRTATPLRGLQSPLAAGATACQPPRSPPRHCMSWPCNSYPQHQKHERKLRPYPPSPIKRRQQVALTSDAMTSGGDGRSSSRGGASGHMDTYVSAEKQLTRGGAIGSSSDAVSSSRLSRRPSPMTQTTAAVEAAAASANRSEPLKRSVSTSYETAVQAKDGGQVVFAAVSRSSSVEATAASGTANAARGGYQWSKAAATSHPPDLTLSEVRTSGVRQKSDEEGVDALPRQHTRIQEVEGNTGVSETTVEASSTSLPSRRTGSGKQLLLGGYLGAGAASQAPPQQQHHRRHPSRHVPSSHYLSRDMQESLAMCDGATRICADTYEAQVRIPFTTPQRLELLSQLANVQLSKYRGLSVFGVNLVNLATEEAAAEAAQPSPQIIPLRYDIAARPYLEDVRGKSVVLPSLMSPTITSPSFPTSASRRASADGNAGEAEPNTQESALARTAGMAAAAEAATAAAAATNMAGAGTSSQASALEAGAAASTVSAKSHGSAEKGSTSANDPRRRTDSSRLAASPLSDGPHHHTGRGPPIVSMATADSSEGKHFVGAVTTAAAAVYPEAVESPEDGTRRLSSGAGRGTEQSVESDAPLSAPSSGGLLVSGAGLAKIGTTMQLPAVLPGGTVVAFEGASRSAAAANVAESKPGAGRARANAHEAPVEGTLQRQRNSTDAAPASEPCSRPNTAAAKPTAVMRSRRQSSPTPHSLHRPGESAPLEAASQPPAAASRELQQMPLRVSLPVEESSSAGLQLPPVSQGSDIFSASHADGESGESMTEKSSAEKNTRSSYCGSPSTQCALASLYPASLPHPIVLCTTSSAGGNSHLAELVSTRSSITQGLVSVCTQKSGGTKLLSYTLSNSAAAAFGDFSNALEKQSDDVDRKNAEAGDTGVHTEAKTRSDASAMVSSAEASNAKHRAQQCWSSASLSGPTPKPAMVSGAPAHAGMSSTSPNTAVGAVSLHAGSVAHPGGGGNATVRDEANDSFADSFMDIFGLANRPHQLADLRHHLCTHARSALDHGPLPAGSASTSSGVSAVAATPAVQGNTPSSSIIDCSVGADVAARPIRQLTTSLSSPSQSRVSEKVSSSKSSKLTHIAGRSSTALPAFSEEEVVADRTTRYHLHVLVYATRAYPEVEEVLGVYGHCTTFVMSAAKMLRYARSGLQLFDVVIVEWVDALISAEMHDMLAKHAVEETVVAFFISTRAGVRTPTMNVENIMTDATVVMYADNLLDGLLSRNVLEEVQQQIRRRRLLRSMVGVRKEQSYQIVSRIGSGAFGDVFEVMMYVSRGRLAMKRIFLKSMKLRQLEIINREVSIMRALDHPNIVSFSHTRLEDNAYAIFMELCDGTLADYLQEPAVAIPGAAERQQYRSAGVARPMEECPSSAMSISSPLSSSSNSSNGNGTDGKGDVAGIVRAPTCMSGKIPPSISNKALIVTPKLTRPQDAVMIVHDIASALSYLHRHGIIHRDIKPANVLFANGMAKLGDFGSAVKMTESRQLRNMKGTVSYMAPEMVLGETYTESCDMWSFGCLIASIMGINLGHLNGLHMPALNELYRTIPKAGSLPLTFANRLSLRLAHHSTEATTNGMLMALKRALEIDTAERQQGASLQLRDWVNTSETTDSKEAQGGSQQAASPDSGALHGKGGASTSSEQHSQKAVRLESNEAPTTVADTSNSRRRILCIMTSNIGVLEEFSVLLPASLVDLFHRLFHRDPAKRMTAADVLDHQVSWDVEWMTHMMQEVYEVSRLLAQSGAKGKAPAGGATRRRPVGHADRGQQPHSDEEVGPGAATPSLMAGSFVYVPIQSGSGEVVWLAGSREGRGVSSAVGTGTGANIPSVENNYALDLSLSGNSGGGSDDRNCDAAEADD</sequence>
<feature type="compositionally biased region" description="Low complexity" evidence="8">
    <location>
        <begin position="827"/>
        <end position="838"/>
    </location>
</feature>
<feature type="compositionally biased region" description="Low complexity" evidence="8">
    <location>
        <begin position="82"/>
        <end position="99"/>
    </location>
</feature>
<keyword evidence="4" id="KW-0418">Kinase</keyword>
<feature type="region of interest" description="Disordered" evidence="8">
    <location>
        <begin position="3518"/>
        <end position="3539"/>
    </location>
</feature>
<dbReference type="Gene3D" id="1.10.510.10">
    <property type="entry name" value="Transferase(Phosphotransferase) domain 1"/>
    <property type="match status" value="2"/>
</dbReference>
<dbReference type="InterPro" id="IPR011009">
    <property type="entry name" value="Kinase-like_dom_sf"/>
</dbReference>
<dbReference type="SUPFAM" id="SSF56112">
    <property type="entry name" value="Protein kinase-like (PK-like)"/>
    <property type="match status" value="1"/>
</dbReference>
<feature type="compositionally biased region" description="Low complexity" evidence="8">
    <location>
        <begin position="2095"/>
        <end position="2104"/>
    </location>
</feature>
<feature type="region of interest" description="Disordered" evidence="8">
    <location>
        <begin position="1"/>
        <end position="36"/>
    </location>
</feature>
<feature type="region of interest" description="Disordered" evidence="8">
    <location>
        <begin position="1678"/>
        <end position="1712"/>
    </location>
</feature>
<dbReference type="RefSeq" id="XP_067179180.1">
    <property type="nucleotide sequence ID" value="XM_067323866.1"/>
</dbReference>
<keyword evidence="2" id="KW-0808">Transferase</keyword>
<dbReference type="InterPro" id="IPR001245">
    <property type="entry name" value="Ser-Thr/Tyr_kinase_cat_dom"/>
</dbReference>
<feature type="region of interest" description="Disordered" evidence="8">
    <location>
        <begin position="521"/>
        <end position="540"/>
    </location>
</feature>
<evidence type="ECO:0000256" key="4">
    <source>
        <dbReference type="ARBA" id="ARBA00022777"/>
    </source>
</evidence>
<feature type="region of interest" description="Disordered" evidence="8">
    <location>
        <begin position="927"/>
        <end position="948"/>
    </location>
</feature>
<feature type="region of interest" description="Disordered" evidence="8">
    <location>
        <begin position="993"/>
        <end position="1062"/>
    </location>
</feature>
<feature type="region of interest" description="Disordered" evidence="8">
    <location>
        <begin position="1210"/>
        <end position="1255"/>
    </location>
</feature>
<evidence type="ECO:0000256" key="1">
    <source>
        <dbReference type="ARBA" id="ARBA00022527"/>
    </source>
</evidence>
<feature type="compositionally biased region" description="Low complexity" evidence="8">
    <location>
        <begin position="280"/>
        <end position="289"/>
    </location>
</feature>
<feature type="region of interest" description="Disordered" evidence="8">
    <location>
        <begin position="1724"/>
        <end position="1830"/>
    </location>
</feature>
<evidence type="ECO:0000256" key="6">
    <source>
        <dbReference type="ARBA" id="ARBA00037982"/>
    </source>
</evidence>
<feature type="region of interest" description="Disordered" evidence="8">
    <location>
        <begin position="393"/>
        <end position="449"/>
    </location>
</feature>
<evidence type="ECO:0000259" key="9">
    <source>
        <dbReference type="PROSITE" id="PS50011"/>
    </source>
</evidence>
<feature type="region of interest" description="Disordered" evidence="8">
    <location>
        <begin position="2423"/>
        <end position="2468"/>
    </location>
</feature>
<evidence type="ECO:0000256" key="5">
    <source>
        <dbReference type="ARBA" id="ARBA00022840"/>
    </source>
</evidence>
<evidence type="ECO:0000313" key="10">
    <source>
        <dbReference type="EMBL" id="KAG5480017.1"/>
    </source>
</evidence>
<feature type="compositionally biased region" description="Low complexity" evidence="8">
    <location>
        <begin position="1957"/>
        <end position="1967"/>
    </location>
</feature>
<dbReference type="InterPro" id="IPR000719">
    <property type="entry name" value="Prot_kinase_dom"/>
</dbReference>
<keyword evidence="3 7" id="KW-0547">Nucleotide-binding</keyword>
<feature type="compositionally biased region" description="Pro residues" evidence="8">
    <location>
        <begin position="430"/>
        <end position="440"/>
    </location>
</feature>
<evidence type="ECO:0000313" key="11">
    <source>
        <dbReference type="Proteomes" id="UP000673552"/>
    </source>
</evidence>
<feature type="region of interest" description="Disordered" evidence="8">
    <location>
        <begin position="2168"/>
        <end position="2222"/>
    </location>
</feature>
<feature type="region of interest" description="Disordered" evidence="8">
    <location>
        <begin position="2095"/>
        <end position="2121"/>
    </location>
</feature>
<feature type="binding site" evidence="7">
    <location>
        <position position="2968"/>
    </location>
    <ligand>
        <name>ATP</name>
        <dbReference type="ChEBI" id="CHEBI:30616"/>
    </ligand>
</feature>
<feature type="compositionally biased region" description="Polar residues" evidence="8">
    <location>
        <begin position="1497"/>
        <end position="1516"/>
    </location>
</feature>
<feature type="region of interest" description="Disordered" evidence="8">
    <location>
        <begin position="2242"/>
        <end position="2277"/>
    </location>
</feature>
<feature type="domain" description="Protein kinase" evidence="9">
    <location>
        <begin position="2939"/>
        <end position="3401"/>
    </location>
</feature>
<gene>
    <name evidence="10" type="ORF">LSCM1_06438</name>
</gene>
<keyword evidence="11" id="KW-1185">Reference proteome</keyword>
<feature type="compositionally biased region" description="Polar residues" evidence="8">
    <location>
        <begin position="2423"/>
        <end position="2440"/>
    </location>
</feature>
<dbReference type="PROSITE" id="PS00107">
    <property type="entry name" value="PROTEIN_KINASE_ATP"/>
    <property type="match status" value="1"/>
</dbReference>
<evidence type="ECO:0000256" key="3">
    <source>
        <dbReference type="ARBA" id="ARBA00022741"/>
    </source>
</evidence>
<dbReference type="Pfam" id="PF07714">
    <property type="entry name" value="PK_Tyr_Ser-Thr"/>
    <property type="match status" value="1"/>
</dbReference>
<keyword evidence="5 7" id="KW-0067">ATP-binding</keyword>
<feature type="compositionally biased region" description="Basic and acidic residues" evidence="8">
    <location>
        <begin position="2554"/>
        <end position="2577"/>
    </location>
</feature>
<feature type="region of interest" description="Disordered" evidence="8">
    <location>
        <begin position="262"/>
        <end position="342"/>
    </location>
</feature>
<feature type="compositionally biased region" description="Low complexity" evidence="8">
    <location>
        <begin position="762"/>
        <end position="782"/>
    </location>
</feature>
<feature type="compositionally biased region" description="Low complexity" evidence="8">
    <location>
        <begin position="521"/>
        <end position="539"/>
    </location>
</feature>
<feature type="compositionally biased region" description="Basic and acidic residues" evidence="8">
    <location>
        <begin position="3442"/>
        <end position="3454"/>
    </location>
</feature>
<evidence type="ECO:0000256" key="2">
    <source>
        <dbReference type="ARBA" id="ARBA00022679"/>
    </source>
</evidence>
<organism evidence="10 11">
    <name type="scientific">Leishmania martiniquensis</name>
    <dbReference type="NCBI Taxonomy" id="1580590"/>
    <lineage>
        <taxon>Eukaryota</taxon>
        <taxon>Discoba</taxon>
        <taxon>Euglenozoa</taxon>
        <taxon>Kinetoplastea</taxon>
        <taxon>Metakinetoplastina</taxon>
        <taxon>Trypanosomatida</taxon>
        <taxon>Trypanosomatidae</taxon>
        <taxon>Leishmaniinae</taxon>
        <taxon>Leishmania</taxon>
    </lineage>
</organism>
<feature type="compositionally biased region" description="Polar residues" evidence="8">
    <location>
        <begin position="2597"/>
        <end position="2606"/>
    </location>
</feature>
<dbReference type="OrthoDB" id="267381at2759"/>
<feature type="region of interest" description="Disordered" evidence="8">
    <location>
        <begin position="1491"/>
        <end position="1576"/>
    </location>
</feature>
<feature type="region of interest" description="Disordered" evidence="8">
    <location>
        <begin position="762"/>
        <end position="807"/>
    </location>
</feature>
<feature type="compositionally biased region" description="Low complexity" evidence="8">
    <location>
        <begin position="1924"/>
        <end position="1937"/>
    </location>
</feature>
<feature type="region of interest" description="Disordered" evidence="8">
    <location>
        <begin position="3047"/>
        <end position="3083"/>
    </location>
</feature>
<comment type="similarity">
    <text evidence="6">Belongs to the protein kinase superfamily. Ser/Thr protein kinase family. GCN2 subfamily.</text>
</comment>
<proteinExistence type="inferred from homology"/>
<dbReference type="GO" id="GO:0005737">
    <property type="term" value="C:cytoplasm"/>
    <property type="evidence" value="ECO:0007669"/>
    <property type="project" value="TreeGrafter"/>
</dbReference>
<feature type="region of interest" description="Disordered" evidence="8">
    <location>
        <begin position="1878"/>
        <end position="1945"/>
    </location>
</feature>
<comment type="caution">
    <text evidence="10">The sequence shown here is derived from an EMBL/GenBank/DDBJ whole genome shotgun (WGS) entry which is preliminary data.</text>
</comment>
<dbReference type="PANTHER" id="PTHR11042">
    <property type="entry name" value="EUKARYOTIC TRANSLATION INITIATION FACTOR 2-ALPHA KINASE EIF2-ALPHA KINASE -RELATED"/>
    <property type="match status" value="1"/>
</dbReference>
<feature type="region of interest" description="Disordered" evidence="8">
    <location>
        <begin position="3281"/>
        <end position="3344"/>
    </location>
</feature>